<keyword evidence="1" id="KW-0328">Glycosyltransferase</keyword>
<dbReference type="SUPFAM" id="SSF53448">
    <property type="entry name" value="Nucleotide-diphospho-sugar transferases"/>
    <property type="match status" value="1"/>
</dbReference>
<dbReference type="Gene3D" id="3.90.550.10">
    <property type="entry name" value="Spore Coat Polysaccharide Biosynthesis Protein SpsA, Chain A"/>
    <property type="match status" value="1"/>
</dbReference>
<proteinExistence type="predicted"/>
<keyword evidence="1" id="KW-0808">Transferase</keyword>
<reference evidence="2" key="1">
    <citation type="journal article" date="2019" name="Int. J. Syst. Evol. Microbiol.">
        <title>The Global Catalogue of Microorganisms (GCM) 10K type strain sequencing project: providing services to taxonomists for standard genome sequencing and annotation.</title>
        <authorList>
            <consortium name="The Broad Institute Genomics Platform"/>
            <consortium name="The Broad Institute Genome Sequencing Center for Infectious Disease"/>
            <person name="Wu L."/>
            <person name="Ma J."/>
        </authorList>
    </citation>
    <scope>NUCLEOTIDE SEQUENCE [LARGE SCALE GENOMIC DNA]</scope>
    <source>
        <strain evidence="2">CECT 7131</strain>
    </source>
</reference>
<dbReference type="Proteomes" id="UP001529369">
    <property type="component" value="Unassembled WGS sequence"/>
</dbReference>
<protein>
    <submittedName>
        <fullName evidence="1">Glycosyltransferase family A protein</fullName>
        <ecNumber evidence="1">2.4.-.-</ecNumber>
    </submittedName>
</protein>
<gene>
    <name evidence="1" type="ORF">QWZ14_18545</name>
</gene>
<dbReference type="EMBL" id="JAUFPN010000171">
    <property type="protein sequence ID" value="MDN3566376.1"/>
    <property type="molecule type" value="Genomic_DNA"/>
</dbReference>
<keyword evidence="2" id="KW-1185">Reference proteome</keyword>
<comment type="caution">
    <text evidence="1">The sequence shown here is derived from an EMBL/GenBank/DDBJ whole genome shotgun (WGS) entry which is preliminary data.</text>
</comment>
<evidence type="ECO:0000313" key="2">
    <source>
        <dbReference type="Proteomes" id="UP001529369"/>
    </source>
</evidence>
<name>A0ABT8A9F6_9PROT</name>
<dbReference type="GO" id="GO:0016757">
    <property type="term" value="F:glycosyltransferase activity"/>
    <property type="evidence" value="ECO:0007669"/>
    <property type="project" value="UniProtKB-KW"/>
</dbReference>
<dbReference type="InterPro" id="IPR029044">
    <property type="entry name" value="Nucleotide-diphossugar_trans"/>
</dbReference>
<dbReference type="CDD" id="cd00761">
    <property type="entry name" value="Glyco_tranf_GTA_type"/>
    <property type="match status" value="1"/>
</dbReference>
<sequence length="313" mass="32998">MPTAAAPLVAARDWSIVVLARGEAATLARCLDAIGLAAAGHDAQVTVLLNGPAGAGIAAAERFAAGGGPRLRLFHIPHADRANAWNQYVHGLRPEAAMHVFTDAHAAVTPGTLRSLAAALAEDPSAEAATALPSTGRHAAAMRARLRSGGALHGSLHALRGRFLEDLARRGLRLPVGLGEIHPVIAGLLGDRIVVAEEASWRVAPLARLSPEGLRRAWRRGIRQARAQIEAEALAAAGTLPEFAAPLLQDWLNRHPPGAPGLLPWLARRRIARETIPQAESLLPWRLALADPAMDAPPVAPLRPADRRMPGLP</sequence>
<dbReference type="RefSeq" id="WP_290318295.1">
    <property type="nucleotide sequence ID" value="NZ_JAUFPN010000171.1"/>
</dbReference>
<evidence type="ECO:0000313" key="1">
    <source>
        <dbReference type="EMBL" id="MDN3566376.1"/>
    </source>
</evidence>
<dbReference type="EC" id="2.4.-.-" evidence="1"/>
<accession>A0ABT8A9F6</accession>
<organism evidence="1 2">
    <name type="scientific">Paeniroseomonas aquatica</name>
    <dbReference type="NCBI Taxonomy" id="373043"/>
    <lineage>
        <taxon>Bacteria</taxon>
        <taxon>Pseudomonadati</taxon>
        <taxon>Pseudomonadota</taxon>
        <taxon>Alphaproteobacteria</taxon>
        <taxon>Acetobacterales</taxon>
        <taxon>Acetobacteraceae</taxon>
        <taxon>Paeniroseomonas</taxon>
    </lineage>
</organism>